<dbReference type="STRING" id="56857.A0A200RCB9"/>
<dbReference type="SUPFAM" id="SSF53098">
    <property type="entry name" value="Ribonuclease H-like"/>
    <property type="match status" value="1"/>
</dbReference>
<dbReference type="InterPro" id="IPR002156">
    <property type="entry name" value="RNaseH_domain"/>
</dbReference>
<dbReference type="InParanoid" id="A0A200RCB9"/>
<dbReference type="GO" id="GO:0003676">
    <property type="term" value="F:nucleic acid binding"/>
    <property type="evidence" value="ECO:0007669"/>
    <property type="project" value="InterPro"/>
</dbReference>
<accession>A0A200RCB9</accession>
<dbReference type="PANTHER" id="PTHR47723:SF19">
    <property type="entry name" value="POLYNUCLEOTIDYL TRANSFERASE, RIBONUCLEASE H-LIKE SUPERFAMILY PROTEIN"/>
    <property type="match status" value="1"/>
</dbReference>
<dbReference type="CDD" id="cd06222">
    <property type="entry name" value="RNase_H_like"/>
    <property type="match status" value="1"/>
</dbReference>
<evidence type="ECO:0000259" key="1">
    <source>
        <dbReference type="PROSITE" id="PS50879"/>
    </source>
</evidence>
<evidence type="ECO:0000313" key="2">
    <source>
        <dbReference type="EMBL" id="OVA20365.1"/>
    </source>
</evidence>
<reference evidence="2 3" key="1">
    <citation type="journal article" date="2017" name="Mol. Plant">
        <title>The Genome of Medicinal Plant Macleaya cordata Provides New Insights into Benzylisoquinoline Alkaloids Metabolism.</title>
        <authorList>
            <person name="Liu X."/>
            <person name="Liu Y."/>
            <person name="Huang P."/>
            <person name="Ma Y."/>
            <person name="Qing Z."/>
            <person name="Tang Q."/>
            <person name="Cao H."/>
            <person name="Cheng P."/>
            <person name="Zheng Y."/>
            <person name="Yuan Z."/>
            <person name="Zhou Y."/>
            <person name="Liu J."/>
            <person name="Tang Z."/>
            <person name="Zhuo Y."/>
            <person name="Zhang Y."/>
            <person name="Yu L."/>
            <person name="Huang J."/>
            <person name="Yang P."/>
            <person name="Peng Q."/>
            <person name="Zhang J."/>
            <person name="Jiang W."/>
            <person name="Zhang Z."/>
            <person name="Lin K."/>
            <person name="Ro D.K."/>
            <person name="Chen X."/>
            <person name="Xiong X."/>
            <person name="Shang Y."/>
            <person name="Huang S."/>
            <person name="Zeng J."/>
        </authorList>
    </citation>
    <scope>NUCLEOTIDE SEQUENCE [LARGE SCALE GENOMIC DNA]</scope>
    <source>
        <strain evidence="3">cv. BLH2017</strain>
        <tissue evidence="2">Root</tissue>
    </source>
</reference>
<dbReference type="AlphaFoldDB" id="A0A200RCB9"/>
<sequence>MKGFMRNNAYDLRTLTMLGVGSRPVHHPIAMECFWFSPDCNQILLFCDGASGGNPGHAGVGIICRNDRCDVVGAIAAGLGVCSSYVAEMIAILMGLEWAVAKGFSNIIVNSDSHGAVQFFISNRIPWMMEPRWRLIKQRQISIGFRDCFREINFSADSLAKRGSFLIAGQIESFDDRPVFLRNLEFPNIPYYRFM</sequence>
<organism evidence="2 3">
    <name type="scientific">Macleaya cordata</name>
    <name type="common">Five-seeded plume-poppy</name>
    <name type="synonym">Bocconia cordata</name>
    <dbReference type="NCBI Taxonomy" id="56857"/>
    <lineage>
        <taxon>Eukaryota</taxon>
        <taxon>Viridiplantae</taxon>
        <taxon>Streptophyta</taxon>
        <taxon>Embryophyta</taxon>
        <taxon>Tracheophyta</taxon>
        <taxon>Spermatophyta</taxon>
        <taxon>Magnoliopsida</taxon>
        <taxon>Ranunculales</taxon>
        <taxon>Papaveraceae</taxon>
        <taxon>Papaveroideae</taxon>
        <taxon>Macleaya</taxon>
    </lineage>
</organism>
<dbReference type="Gene3D" id="3.30.420.10">
    <property type="entry name" value="Ribonuclease H-like superfamily/Ribonuclease H"/>
    <property type="match status" value="1"/>
</dbReference>
<dbReference type="InterPro" id="IPR044730">
    <property type="entry name" value="RNase_H-like_dom_plant"/>
</dbReference>
<dbReference type="GO" id="GO:0004523">
    <property type="term" value="F:RNA-DNA hybrid ribonuclease activity"/>
    <property type="evidence" value="ECO:0007669"/>
    <property type="project" value="InterPro"/>
</dbReference>
<dbReference type="InterPro" id="IPR012337">
    <property type="entry name" value="RNaseH-like_sf"/>
</dbReference>
<gene>
    <name evidence="2" type="ORF">BVC80_1199g11</name>
</gene>
<dbReference type="Proteomes" id="UP000195402">
    <property type="component" value="Unassembled WGS sequence"/>
</dbReference>
<dbReference type="InterPro" id="IPR036397">
    <property type="entry name" value="RNaseH_sf"/>
</dbReference>
<dbReference type="OrthoDB" id="1752183at2759"/>
<feature type="domain" description="RNase H type-1" evidence="1">
    <location>
        <begin position="39"/>
        <end position="172"/>
    </location>
</feature>
<proteinExistence type="predicted"/>
<dbReference type="InterPro" id="IPR053151">
    <property type="entry name" value="RNase_H-like"/>
</dbReference>
<keyword evidence="3" id="KW-1185">Reference proteome</keyword>
<name>A0A200RCB9_MACCD</name>
<dbReference type="PANTHER" id="PTHR47723">
    <property type="entry name" value="OS05G0353850 PROTEIN"/>
    <property type="match status" value="1"/>
</dbReference>
<evidence type="ECO:0000313" key="3">
    <source>
        <dbReference type="Proteomes" id="UP000195402"/>
    </source>
</evidence>
<dbReference type="EMBL" id="MVGT01000133">
    <property type="protein sequence ID" value="OVA20365.1"/>
    <property type="molecule type" value="Genomic_DNA"/>
</dbReference>
<protein>
    <submittedName>
        <fullName evidence="2">Ribonuclease H domain</fullName>
    </submittedName>
</protein>
<dbReference type="Pfam" id="PF13456">
    <property type="entry name" value="RVT_3"/>
    <property type="match status" value="1"/>
</dbReference>
<comment type="caution">
    <text evidence="2">The sequence shown here is derived from an EMBL/GenBank/DDBJ whole genome shotgun (WGS) entry which is preliminary data.</text>
</comment>
<dbReference type="PROSITE" id="PS50879">
    <property type="entry name" value="RNASE_H_1"/>
    <property type="match status" value="1"/>
</dbReference>